<dbReference type="PANTHER" id="PTHR37944">
    <property type="entry name" value="PORIN B"/>
    <property type="match status" value="1"/>
</dbReference>
<name>A0ABV7D3V0_9PROT</name>
<dbReference type="InterPro" id="IPR038673">
    <property type="entry name" value="OprB_sf"/>
</dbReference>
<dbReference type="InterPro" id="IPR007049">
    <property type="entry name" value="Carb-sel_porin_OprB"/>
</dbReference>
<proteinExistence type="inferred from homology"/>
<evidence type="ECO:0000313" key="4">
    <source>
        <dbReference type="Proteomes" id="UP001595444"/>
    </source>
</evidence>
<dbReference type="InterPro" id="IPR052932">
    <property type="entry name" value="OprB_Porin"/>
</dbReference>
<dbReference type="EMBL" id="JBHRSL010000004">
    <property type="protein sequence ID" value="MFC3051848.1"/>
    <property type="molecule type" value="Genomic_DNA"/>
</dbReference>
<dbReference type="RefSeq" id="WP_194215311.1">
    <property type="nucleotide sequence ID" value="NZ_CP061205.1"/>
</dbReference>
<dbReference type="Gene3D" id="2.40.160.180">
    <property type="entry name" value="Carbohydrate-selective porin OprB"/>
    <property type="match status" value="1"/>
</dbReference>
<accession>A0ABV7D3V0</accession>
<comment type="similarity">
    <text evidence="1 2">Belongs to the OprB family.</text>
</comment>
<dbReference type="Proteomes" id="UP001595444">
    <property type="component" value="Unassembled WGS sequence"/>
</dbReference>
<organism evidence="3 4">
    <name type="scientific">Kordiimonas pumila</name>
    <dbReference type="NCBI Taxonomy" id="2161677"/>
    <lineage>
        <taxon>Bacteria</taxon>
        <taxon>Pseudomonadati</taxon>
        <taxon>Pseudomonadota</taxon>
        <taxon>Alphaproteobacteria</taxon>
        <taxon>Kordiimonadales</taxon>
        <taxon>Kordiimonadaceae</taxon>
        <taxon>Kordiimonas</taxon>
    </lineage>
</organism>
<protein>
    <submittedName>
        <fullName evidence="3">Carbohydrate porin</fullName>
    </submittedName>
</protein>
<comment type="caution">
    <text evidence="3">The sequence shown here is derived from an EMBL/GenBank/DDBJ whole genome shotgun (WGS) entry which is preliminary data.</text>
</comment>
<dbReference type="PANTHER" id="PTHR37944:SF1">
    <property type="entry name" value="PORIN B"/>
    <property type="match status" value="1"/>
</dbReference>
<dbReference type="Pfam" id="PF04966">
    <property type="entry name" value="OprB"/>
    <property type="match status" value="1"/>
</dbReference>
<reference evidence="4" key="1">
    <citation type="journal article" date="2019" name="Int. J. Syst. Evol. Microbiol.">
        <title>The Global Catalogue of Microorganisms (GCM) 10K type strain sequencing project: providing services to taxonomists for standard genome sequencing and annotation.</title>
        <authorList>
            <consortium name="The Broad Institute Genomics Platform"/>
            <consortium name="The Broad Institute Genome Sequencing Center for Infectious Disease"/>
            <person name="Wu L."/>
            <person name="Ma J."/>
        </authorList>
    </citation>
    <scope>NUCLEOTIDE SEQUENCE [LARGE SCALE GENOMIC DNA]</scope>
    <source>
        <strain evidence="4">KCTC 62164</strain>
    </source>
</reference>
<keyword evidence="4" id="KW-1185">Reference proteome</keyword>
<sequence>MKKTAAGLFAGMALTCAGNAEQALEFDASHISEVWSNVDGGIKEDTRYLAYGDLGISVDGMAALGWKGMKARVSAIYSNGVSVTEMAGASQPLSNIETDVSSVWLYEAWVEHVFSNKISVKVGLQEINEEFDASETRAVFLHSSHGVGGEFGSSGVTGPSTYPYTGLGIRVKQSYKEGYYVQLGVFDGVPGNPAAPKSTAIKLDSQEGALIVIEAGYEQGNVKVSGGVWRYTATYDDILEVDSSAQPLNRKGNDGFYGLVEVPVWTEADGQGLVGFIRAGVADSDFNTIDGYWSAGGVYTGLFSGRDTDQIGFAVVVTEAGQPYRQSQALIGEQTNKREVSVELTYKAPLANWAYIQPDIQYVINPGMNPVTDNTLLFGLRLGLEW</sequence>
<gene>
    <name evidence="3" type="ORF">ACFOKA_08025</name>
</gene>
<evidence type="ECO:0000313" key="3">
    <source>
        <dbReference type="EMBL" id="MFC3051848.1"/>
    </source>
</evidence>
<evidence type="ECO:0000256" key="2">
    <source>
        <dbReference type="RuleBase" id="RU363072"/>
    </source>
</evidence>
<evidence type="ECO:0000256" key="1">
    <source>
        <dbReference type="ARBA" id="ARBA00008769"/>
    </source>
</evidence>